<reference evidence="2 3" key="1">
    <citation type="journal article" date="2019" name="Int. J. Syst. Evol. Microbiol.">
        <title>The Global Catalogue of Microorganisms (GCM) 10K type strain sequencing project: providing services to taxonomists for standard genome sequencing and annotation.</title>
        <authorList>
            <consortium name="The Broad Institute Genomics Platform"/>
            <consortium name="The Broad Institute Genome Sequencing Center for Infectious Disease"/>
            <person name="Wu L."/>
            <person name="Ma J."/>
        </authorList>
    </citation>
    <scope>NUCLEOTIDE SEQUENCE [LARGE SCALE GENOMIC DNA]</scope>
    <source>
        <strain evidence="2 3">JCM 6921</strain>
    </source>
</reference>
<evidence type="ECO:0000256" key="1">
    <source>
        <dbReference type="SAM" id="Phobius"/>
    </source>
</evidence>
<proteinExistence type="predicted"/>
<dbReference type="RefSeq" id="WP_344631209.1">
    <property type="nucleotide sequence ID" value="NZ_BAAATJ010000010.1"/>
</dbReference>
<organism evidence="2 3">
    <name type="scientific">Streptomyces glaucosporus</name>
    <dbReference type="NCBI Taxonomy" id="284044"/>
    <lineage>
        <taxon>Bacteria</taxon>
        <taxon>Bacillati</taxon>
        <taxon>Actinomycetota</taxon>
        <taxon>Actinomycetes</taxon>
        <taxon>Kitasatosporales</taxon>
        <taxon>Streptomycetaceae</taxon>
        <taxon>Streptomyces</taxon>
    </lineage>
</organism>
<keyword evidence="1" id="KW-0812">Transmembrane</keyword>
<dbReference type="InterPro" id="IPR021443">
    <property type="entry name" value="DUF3093"/>
</dbReference>
<gene>
    <name evidence="2" type="ORF">GCM10010420_27000</name>
</gene>
<dbReference type="Pfam" id="PF11292">
    <property type="entry name" value="DUF3093"/>
    <property type="match status" value="1"/>
</dbReference>
<evidence type="ECO:0000313" key="3">
    <source>
        <dbReference type="Proteomes" id="UP001500058"/>
    </source>
</evidence>
<sequence>MLSPGVLYDERLTAPRSWWLIAALLGTSVGLVLYPYGVLPLLGGLVVGTSLAAVAVSAYGSARVRVLSDSLVAGDARIPVSALGEVRVLDAGEALAWRTHRADPRAYMLLRGYVPTAVRVEVADPEDPTPYLYLSTRAPRALADALERARA</sequence>
<keyword evidence="1" id="KW-0472">Membrane</keyword>
<dbReference type="EMBL" id="BAAATJ010000010">
    <property type="protein sequence ID" value="GAA2399183.1"/>
    <property type="molecule type" value="Genomic_DNA"/>
</dbReference>
<feature type="transmembrane region" description="Helical" evidence="1">
    <location>
        <begin position="18"/>
        <end position="36"/>
    </location>
</feature>
<keyword evidence="3" id="KW-1185">Reference proteome</keyword>
<evidence type="ECO:0000313" key="2">
    <source>
        <dbReference type="EMBL" id="GAA2399183.1"/>
    </source>
</evidence>
<accession>A0ABN3ICB2</accession>
<feature type="transmembrane region" description="Helical" evidence="1">
    <location>
        <begin position="42"/>
        <end position="62"/>
    </location>
</feature>
<keyword evidence="1" id="KW-1133">Transmembrane helix</keyword>
<dbReference type="Proteomes" id="UP001500058">
    <property type="component" value="Unassembled WGS sequence"/>
</dbReference>
<name>A0ABN3ICB2_9ACTN</name>
<comment type="caution">
    <text evidence="2">The sequence shown here is derived from an EMBL/GenBank/DDBJ whole genome shotgun (WGS) entry which is preliminary data.</text>
</comment>
<protein>
    <submittedName>
        <fullName evidence="2">DUF3093 domain-containing protein</fullName>
    </submittedName>
</protein>